<dbReference type="InterPro" id="IPR013148">
    <property type="entry name" value="Glyco_hydro_32_N"/>
</dbReference>
<dbReference type="Pfam" id="PF08244">
    <property type="entry name" value="Glyco_hydro_32C"/>
    <property type="match status" value="1"/>
</dbReference>
<sequence>MYRSNKNSKSIFLFLISMCHCLSFSTKAEDKQVTPDPLFDKAEFNFHTYTAPYDQKNRPQFHFTSREGGINDPNGLIYYDGEWHMYFQHKGQKNWGHAISTDLIHWQQLEHAIVPHKGHCTSKGQIWSGTSIIDHNNTLGKQKGDIKTIVAFFTHTQKAFHQDGAYSTDKGRTFTLMGNLVPNQGSSTGERDPKVVFDPETKKWIMLLTAGVNAVFESSDLMNWKRIGKIDGIGGECPDLFQLPLDGDKSKMKWVITNAGGKYGVGNLKKGIWTLEEGERMQGFDASKPRGNVGYAWQTFDNGPDGRVVQLGFMQNQHRKEPFGSHKGLPFSQQMSFPVELTLHTTPSGIRLLRNPIKEIEKLYIDTKTWNNITLDTANDKDHLGSLTPDLMDLSIEFTPGSHDKVSFNVRGIDVRYTQSDGKIRIKNNVGAIAESTLIAAKNKNGKVKFRVLFDRTSFEIFVNNGAAVATLNCAPENSRIHIDGADDLMINKLSIHDLSSIWKKRK</sequence>
<evidence type="ECO:0000256" key="1">
    <source>
        <dbReference type="ARBA" id="ARBA00009902"/>
    </source>
</evidence>
<feature type="chain" id="PRO_5046605169" evidence="5">
    <location>
        <begin position="29"/>
        <end position="507"/>
    </location>
</feature>
<evidence type="ECO:0000256" key="3">
    <source>
        <dbReference type="ARBA" id="ARBA00023295"/>
    </source>
</evidence>
<protein>
    <submittedName>
        <fullName evidence="8">Glycoside hydrolase family 32 protein</fullName>
    </submittedName>
</protein>
<feature type="signal peptide" evidence="5">
    <location>
        <begin position="1"/>
        <end position="28"/>
    </location>
</feature>
<dbReference type="CDD" id="cd18622">
    <property type="entry name" value="GH32_Inu-like"/>
    <property type="match status" value="1"/>
</dbReference>
<dbReference type="Gene3D" id="2.60.120.560">
    <property type="entry name" value="Exo-inulinase, domain 1"/>
    <property type="match status" value="1"/>
</dbReference>
<dbReference type="SUPFAM" id="SSF75005">
    <property type="entry name" value="Arabinanase/levansucrase/invertase"/>
    <property type="match status" value="1"/>
</dbReference>
<keyword evidence="3 4" id="KW-0326">Glycosidase</keyword>
<dbReference type="InterPro" id="IPR013320">
    <property type="entry name" value="ConA-like_dom_sf"/>
</dbReference>
<dbReference type="InterPro" id="IPR013189">
    <property type="entry name" value="Glyco_hydro_32_C"/>
</dbReference>
<keyword evidence="2 4" id="KW-0378">Hydrolase</keyword>
<gene>
    <name evidence="8" type="ORF">PQO03_18130</name>
</gene>
<evidence type="ECO:0000256" key="5">
    <source>
        <dbReference type="SAM" id="SignalP"/>
    </source>
</evidence>
<dbReference type="RefSeq" id="WP_274152322.1">
    <property type="nucleotide sequence ID" value="NZ_CP117812.1"/>
</dbReference>
<proteinExistence type="inferred from homology"/>
<evidence type="ECO:0000313" key="8">
    <source>
        <dbReference type="EMBL" id="WDE97747.1"/>
    </source>
</evidence>
<evidence type="ECO:0000259" key="7">
    <source>
        <dbReference type="Pfam" id="PF08244"/>
    </source>
</evidence>
<dbReference type="SMART" id="SM00640">
    <property type="entry name" value="Glyco_32"/>
    <property type="match status" value="1"/>
</dbReference>
<dbReference type="InterPro" id="IPR023296">
    <property type="entry name" value="Glyco_hydro_beta-prop_sf"/>
</dbReference>
<dbReference type="PANTHER" id="PTHR42800">
    <property type="entry name" value="EXOINULINASE INUD (AFU_ORTHOLOGUE AFUA_5G00480)"/>
    <property type="match status" value="1"/>
</dbReference>
<evidence type="ECO:0000259" key="6">
    <source>
        <dbReference type="Pfam" id="PF00251"/>
    </source>
</evidence>
<keyword evidence="9" id="KW-1185">Reference proteome</keyword>
<evidence type="ECO:0000313" key="9">
    <source>
        <dbReference type="Proteomes" id="UP001214250"/>
    </source>
</evidence>
<dbReference type="Proteomes" id="UP001214250">
    <property type="component" value="Chromosome 2"/>
</dbReference>
<dbReference type="EMBL" id="CP117812">
    <property type="protein sequence ID" value="WDE97747.1"/>
    <property type="molecule type" value="Genomic_DNA"/>
</dbReference>
<dbReference type="GO" id="GO:0016787">
    <property type="term" value="F:hydrolase activity"/>
    <property type="evidence" value="ECO:0007669"/>
    <property type="project" value="UniProtKB-KW"/>
</dbReference>
<dbReference type="PANTHER" id="PTHR42800:SF1">
    <property type="entry name" value="EXOINULINASE INUD (AFU_ORTHOLOGUE AFUA_5G00480)"/>
    <property type="match status" value="1"/>
</dbReference>
<name>A0ABY7VVK7_9BACT</name>
<keyword evidence="5" id="KW-0732">Signal</keyword>
<reference evidence="8 9" key="1">
    <citation type="submission" date="2023-02" db="EMBL/GenBank/DDBJ databases">
        <title>Genome sequence of Lentisphaera profundi SAORIC-696.</title>
        <authorList>
            <person name="Kim e."/>
            <person name="Cho J.-C."/>
            <person name="Choi A."/>
            <person name="Kang I."/>
        </authorList>
    </citation>
    <scope>NUCLEOTIDE SEQUENCE [LARGE SCALE GENOMIC DNA]</scope>
    <source>
        <strain evidence="8 9">SAORIC-696</strain>
    </source>
</reference>
<dbReference type="Gene3D" id="2.115.10.20">
    <property type="entry name" value="Glycosyl hydrolase domain, family 43"/>
    <property type="match status" value="1"/>
</dbReference>
<dbReference type="InterPro" id="IPR001362">
    <property type="entry name" value="Glyco_hydro_32"/>
</dbReference>
<dbReference type="Pfam" id="PF00251">
    <property type="entry name" value="Glyco_hydro_32N"/>
    <property type="match status" value="1"/>
</dbReference>
<feature type="domain" description="Glycosyl hydrolase family 32 C-terminal" evidence="7">
    <location>
        <begin position="359"/>
        <end position="471"/>
    </location>
</feature>
<accession>A0ABY7VVK7</accession>
<dbReference type="SUPFAM" id="SSF49899">
    <property type="entry name" value="Concanavalin A-like lectins/glucanases"/>
    <property type="match status" value="1"/>
</dbReference>
<comment type="similarity">
    <text evidence="1 4">Belongs to the glycosyl hydrolase 32 family.</text>
</comment>
<evidence type="ECO:0000256" key="2">
    <source>
        <dbReference type="ARBA" id="ARBA00022801"/>
    </source>
</evidence>
<organism evidence="8 9">
    <name type="scientific">Lentisphaera profundi</name>
    <dbReference type="NCBI Taxonomy" id="1658616"/>
    <lineage>
        <taxon>Bacteria</taxon>
        <taxon>Pseudomonadati</taxon>
        <taxon>Lentisphaerota</taxon>
        <taxon>Lentisphaeria</taxon>
        <taxon>Lentisphaerales</taxon>
        <taxon>Lentisphaeraceae</taxon>
        <taxon>Lentisphaera</taxon>
    </lineage>
</organism>
<evidence type="ECO:0000256" key="4">
    <source>
        <dbReference type="RuleBase" id="RU362110"/>
    </source>
</evidence>
<feature type="domain" description="Glycosyl hydrolase family 32 N-terminal" evidence="6">
    <location>
        <begin position="62"/>
        <end position="355"/>
    </location>
</feature>